<evidence type="ECO:0000313" key="1">
    <source>
        <dbReference type="EMBL" id="TFK63894.1"/>
    </source>
</evidence>
<accession>A0ACD3AE68</accession>
<sequence>MNKVNSNGHTGVNHGGHLQLNSCTAIDSIMLQCVSNPSQAKFYVQIEVQGVKPYHNQLVSKYKSRAIVGQKEGPHMRYEWTIQEPWTYLESTILVTISRHHILRSDQVVVATPVHLKDVITHLVQKPKTAYTITPKFGHTISICLQAKIFQNFLNQVQLSTTLAHSGEMQNHFELLLTIGSTFSEFLPLVQSIIGLWFSLHSGVQSQSFLPKRIVLLSELIQKGSLLVAKFQVVKASLLQVQLAIQSFLECLQLALANFLTYFDNQQDFLIQCLALEDSQEIANSLLDVEQHVHQLGTTLQLELKEKAEAKRITQFPKSGVIAFWSTMLGRYKRSNFTIDSRLDKICI</sequence>
<dbReference type="EMBL" id="ML208499">
    <property type="protein sequence ID" value="TFK63894.1"/>
    <property type="molecule type" value="Genomic_DNA"/>
</dbReference>
<dbReference type="Proteomes" id="UP000308600">
    <property type="component" value="Unassembled WGS sequence"/>
</dbReference>
<name>A0ACD3AE68_9AGAR</name>
<protein>
    <submittedName>
        <fullName evidence="1">Uncharacterized protein</fullName>
    </submittedName>
</protein>
<keyword evidence="2" id="KW-1185">Reference proteome</keyword>
<proteinExistence type="predicted"/>
<gene>
    <name evidence="1" type="ORF">BDN72DRAFT_902024</name>
</gene>
<organism evidence="1 2">
    <name type="scientific">Pluteus cervinus</name>
    <dbReference type="NCBI Taxonomy" id="181527"/>
    <lineage>
        <taxon>Eukaryota</taxon>
        <taxon>Fungi</taxon>
        <taxon>Dikarya</taxon>
        <taxon>Basidiomycota</taxon>
        <taxon>Agaricomycotina</taxon>
        <taxon>Agaricomycetes</taxon>
        <taxon>Agaricomycetidae</taxon>
        <taxon>Agaricales</taxon>
        <taxon>Pluteineae</taxon>
        <taxon>Pluteaceae</taxon>
        <taxon>Pluteus</taxon>
    </lineage>
</organism>
<evidence type="ECO:0000313" key="2">
    <source>
        <dbReference type="Proteomes" id="UP000308600"/>
    </source>
</evidence>
<reference evidence="1 2" key="1">
    <citation type="journal article" date="2019" name="Nat. Ecol. Evol.">
        <title>Megaphylogeny resolves global patterns of mushroom evolution.</title>
        <authorList>
            <person name="Varga T."/>
            <person name="Krizsan K."/>
            <person name="Foldi C."/>
            <person name="Dima B."/>
            <person name="Sanchez-Garcia M."/>
            <person name="Sanchez-Ramirez S."/>
            <person name="Szollosi G.J."/>
            <person name="Szarkandi J.G."/>
            <person name="Papp V."/>
            <person name="Albert L."/>
            <person name="Andreopoulos W."/>
            <person name="Angelini C."/>
            <person name="Antonin V."/>
            <person name="Barry K.W."/>
            <person name="Bougher N.L."/>
            <person name="Buchanan P."/>
            <person name="Buyck B."/>
            <person name="Bense V."/>
            <person name="Catcheside P."/>
            <person name="Chovatia M."/>
            <person name="Cooper J."/>
            <person name="Damon W."/>
            <person name="Desjardin D."/>
            <person name="Finy P."/>
            <person name="Geml J."/>
            <person name="Haridas S."/>
            <person name="Hughes K."/>
            <person name="Justo A."/>
            <person name="Karasinski D."/>
            <person name="Kautmanova I."/>
            <person name="Kiss B."/>
            <person name="Kocsube S."/>
            <person name="Kotiranta H."/>
            <person name="LaButti K.M."/>
            <person name="Lechner B.E."/>
            <person name="Liimatainen K."/>
            <person name="Lipzen A."/>
            <person name="Lukacs Z."/>
            <person name="Mihaltcheva S."/>
            <person name="Morgado L.N."/>
            <person name="Niskanen T."/>
            <person name="Noordeloos M.E."/>
            <person name="Ohm R.A."/>
            <person name="Ortiz-Santana B."/>
            <person name="Ovrebo C."/>
            <person name="Racz N."/>
            <person name="Riley R."/>
            <person name="Savchenko A."/>
            <person name="Shiryaev A."/>
            <person name="Soop K."/>
            <person name="Spirin V."/>
            <person name="Szebenyi C."/>
            <person name="Tomsovsky M."/>
            <person name="Tulloss R.E."/>
            <person name="Uehling J."/>
            <person name="Grigoriev I.V."/>
            <person name="Vagvolgyi C."/>
            <person name="Papp T."/>
            <person name="Martin F.M."/>
            <person name="Miettinen O."/>
            <person name="Hibbett D.S."/>
            <person name="Nagy L.G."/>
        </authorList>
    </citation>
    <scope>NUCLEOTIDE SEQUENCE [LARGE SCALE GENOMIC DNA]</scope>
    <source>
        <strain evidence="1 2">NL-1719</strain>
    </source>
</reference>